<comment type="similarity">
    <text evidence="2 12">Belongs to the class-III pyridoxal-phosphate-dependent aminotransferase family.</text>
</comment>
<dbReference type="EC" id="2.6.1.22" evidence="3"/>
<dbReference type="InterPro" id="IPR015424">
    <property type="entry name" value="PyrdxlP-dep_Trfase"/>
</dbReference>
<dbReference type="OrthoDB" id="5419315at2759"/>
<dbReference type="PANTHER" id="PTHR43206:SF1">
    <property type="entry name" value="4-AMINOBUTYRATE AMINOTRANSFERASE, MITOCHONDRIAL"/>
    <property type="match status" value="1"/>
</dbReference>
<evidence type="ECO:0000256" key="11">
    <source>
        <dbReference type="ARBA" id="ARBA00031787"/>
    </source>
</evidence>
<proteinExistence type="inferred from homology"/>
<evidence type="ECO:0000256" key="4">
    <source>
        <dbReference type="ARBA" id="ARBA00012912"/>
    </source>
</evidence>
<evidence type="ECO:0000256" key="6">
    <source>
        <dbReference type="ARBA" id="ARBA00022679"/>
    </source>
</evidence>
<dbReference type="CDD" id="cd00610">
    <property type="entry name" value="OAT_like"/>
    <property type="match status" value="1"/>
</dbReference>
<evidence type="ECO:0000256" key="1">
    <source>
        <dbReference type="ARBA" id="ARBA00001933"/>
    </source>
</evidence>
<evidence type="ECO:0000256" key="9">
    <source>
        <dbReference type="ARBA" id="ARBA00030204"/>
    </source>
</evidence>
<dbReference type="Proteomes" id="UP001152798">
    <property type="component" value="Chromosome 5"/>
</dbReference>
<dbReference type="FunFam" id="3.40.640.10:FF:000029">
    <property type="entry name" value="4-aminobutyrate aminotransferase, mitochondrial"/>
    <property type="match status" value="1"/>
</dbReference>
<evidence type="ECO:0000256" key="10">
    <source>
        <dbReference type="ARBA" id="ARBA00030857"/>
    </source>
</evidence>
<organism evidence="13 14">
    <name type="scientific">Nezara viridula</name>
    <name type="common">Southern green stink bug</name>
    <name type="synonym">Cimex viridulus</name>
    <dbReference type="NCBI Taxonomy" id="85310"/>
    <lineage>
        <taxon>Eukaryota</taxon>
        <taxon>Metazoa</taxon>
        <taxon>Ecdysozoa</taxon>
        <taxon>Arthropoda</taxon>
        <taxon>Hexapoda</taxon>
        <taxon>Insecta</taxon>
        <taxon>Pterygota</taxon>
        <taxon>Neoptera</taxon>
        <taxon>Paraneoptera</taxon>
        <taxon>Hemiptera</taxon>
        <taxon>Heteroptera</taxon>
        <taxon>Panheteroptera</taxon>
        <taxon>Pentatomomorpha</taxon>
        <taxon>Pentatomoidea</taxon>
        <taxon>Pentatomidae</taxon>
        <taxon>Pentatominae</taxon>
        <taxon>Nezara</taxon>
    </lineage>
</organism>
<dbReference type="InterPro" id="IPR015422">
    <property type="entry name" value="PyrdxlP-dep_Trfase_small"/>
</dbReference>
<evidence type="ECO:0000256" key="7">
    <source>
        <dbReference type="ARBA" id="ARBA00022898"/>
    </source>
</evidence>
<dbReference type="Gene3D" id="3.90.1150.10">
    <property type="entry name" value="Aspartate Aminotransferase, domain 1"/>
    <property type="match status" value="1"/>
</dbReference>
<dbReference type="GO" id="GO:0009450">
    <property type="term" value="P:gamma-aminobutyric acid catabolic process"/>
    <property type="evidence" value="ECO:0007669"/>
    <property type="project" value="TreeGrafter"/>
</dbReference>
<evidence type="ECO:0000313" key="13">
    <source>
        <dbReference type="EMBL" id="CAH1403972.1"/>
    </source>
</evidence>
<name>A0A9P0HLL0_NEZVI</name>
<keyword evidence="7 12" id="KW-0663">Pyridoxal phosphate</keyword>
<evidence type="ECO:0000256" key="12">
    <source>
        <dbReference type="RuleBase" id="RU003560"/>
    </source>
</evidence>
<protein>
    <recommendedName>
        <fullName evidence="10">(S)-3-amino-2-methylpropionate transaminase</fullName>
        <ecNumber evidence="4">2.6.1.19</ecNumber>
        <ecNumber evidence="3">2.6.1.22</ecNumber>
    </recommendedName>
    <alternativeName>
        <fullName evidence="11">GABA aminotransferase</fullName>
    </alternativeName>
    <alternativeName>
        <fullName evidence="9">Gamma-amino-N-butyrate transaminase</fullName>
    </alternativeName>
    <alternativeName>
        <fullName evidence="8">L-AIBAT</fullName>
    </alternativeName>
</protein>
<dbReference type="InterPro" id="IPR015421">
    <property type="entry name" value="PyrdxlP-dep_Trfase_major"/>
</dbReference>
<dbReference type="NCBIfam" id="TIGR00699">
    <property type="entry name" value="GABAtrns_euk"/>
    <property type="match status" value="1"/>
</dbReference>
<reference evidence="13" key="1">
    <citation type="submission" date="2022-01" db="EMBL/GenBank/DDBJ databases">
        <authorList>
            <person name="King R."/>
        </authorList>
    </citation>
    <scope>NUCLEOTIDE SEQUENCE</scope>
</reference>
<accession>A0A9P0HLL0</accession>
<gene>
    <name evidence="13" type="ORF">NEZAVI_LOCUS12474</name>
</gene>
<comment type="cofactor">
    <cofactor evidence="1">
        <name>pyridoxal 5'-phosphate</name>
        <dbReference type="ChEBI" id="CHEBI:597326"/>
    </cofactor>
</comment>
<evidence type="ECO:0000256" key="3">
    <source>
        <dbReference type="ARBA" id="ARBA00012876"/>
    </source>
</evidence>
<sequence>MFINKKALGTLVKQVRLFSNGVPGEPSAPYLQTEVPGPKSKKLMQEMEKIQQSGTVQMFVDYEKSLGNYIVDCDGNVLLDIYGQIASMPLGYNHPHLHEILKKQSNIATLVNRPALGVFPGSDWPEKLNNVLLKNAPPKLNMVTTMMCGSCSNENAYKMMFMAYMKKQRGGKETFTKEEEESCMINQAPGAPKLSILSFMGAFHGRTMGCLATTHSKAIHKLDVPSMDWPIADFPQYKYPLSENERENKKEDERCLSMVEDLINTWNKKGMPVAGITIEPIQSEGGDNEASPEFFQKLQVISKKYGCGLLIDEVQTGCGATGKMWCHEYFNLPHPPDVVSFSKKMQLGGYYHTEDFMISTPLRIFNTWLGDPGKIVLLEGIMDVIRQEKLLELVVSVGHVLEDGLNDLSKKYSNIINSPRGRGTFRAFNGRTTEVRNQITSKLKQKGIVAGGSGDLAVRMRPSLLFHKQHAEIFLSSLNDVLKEING</sequence>
<dbReference type="InterPro" id="IPR005814">
    <property type="entry name" value="Aminotrans_3"/>
</dbReference>
<dbReference type="GO" id="GO:0047298">
    <property type="term" value="F:(S)-3-amino-2-methylpropionate transaminase activity"/>
    <property type="evidence" value="ECO:0007669"/>
    <property type="project" value="UniProtKB-EC"/>
</dbReference>
<evidence type="ECO:0000256" key="5">
    <source>
        <dbReference type="ARBA" id="ARBA00022576"/>
    </source>
</evidence>
<dbReference type="EMBL" id="OV725081">
    <property type="protein sequence ID" value="CAH1403972.1"/>
    <property type="molecule type" value="Genomic_DNA"/>
</dbReference>
<dbReference type="GO" id="GO:0030170">
    <property type="term" value="F:pyridoxal phosphate binding"/>
    <property type="evidence" value="ECO:0007669"/>
    <property type="project" value="InterPro"/>
</dbReference>
<evidence type="ECO:0000313" key="14">
    <source>
        <dbReference type="Proteomes" id="UP001152798"/>
    </source>
</evidence>
<dbReference type="PIRSF" id="PIRSF000521">
    <property type="entry name" value="Transaminase_4ab_Lys_Orn"/>
    <property type="match status" value="1"/>
</dbReference>
<keyword evidence="6" id="KW-0808">Transferase</keyword>
<dbReference type="PANTHER" id="PTHR43206">
    <property type="entry name" value="AMINOTRANSFERASE"/>
    <property type="match status" value="1"/>
</dbReference>
<dbReference type="InterPro" id="IPR004631">
    <property type="entry name" value="4NH2But_aminotransferase_euk"/>
</dbReference>
<evidence type="ECO:0000256" key="2">
    <source>
        <dbReference type="ARBA" id="ARBA00008954"/>
    </source>
</evidence>
<evidence type="ECO:0000256" key="8">
    <source>
        <dbReference type="ARBA" id="ARBA00029760"/>
    </source>
</evidence>
<keyword evidence="5" id="KW-0032">Aminotransferase</keyword>
<dbReference type="GO" id="GO:0034386">
    <property type="term" value="F:4-aminobutyrate:2-oxoglutarate transaminase activity"/>
    <property type="evidence" value="ECO:0007669"/>
    <property type="project" value="UniProtKB-EC"/>
</dbReference>
<keyword evidence="14" id="KW-1185">Reference proteome</keyword>
<dbReference type="Gene3D" id="3.40.640.10">
    <property type="entry name" value="Type I PLP-dependent aspartate aminotransferase-like (Major domain)"/>
    <property type="match status" value="1"/>
</dbReference>
<dbReference type="SUPFAM" id="SSF53383">
    <property type="entry name" value="PLP-dependent transferases"/>
    <property type="match status" value="1"/>
</dbReference>
<dbReference type="AlphaFoldDB" id="A0A9P0HLL0"/>
<dbReference type="EC" id="2.6.1.19" evidence="4"/>
<dbReference type="Pfam" id="PF00202">
    <property type="entry name" value="Aminotran_3"/>
    <property type="match status" value="1"/>
</dbReference>
<dbReference type="GO" id="GO:0005739">
    <property type="term" value="C:mitochondrion"/>
    <property type="evidence" value="ECO:0007669"/>
    <property type="project" value="TreeGrafter"/>
</dbReference>